<evidence type="ECO:0000259" key="5">
    <source>
        <dbReference type="PROSITE" id="PS51465"/>
    </source>
</evidence>
<dbReference type="CDD" id="cd00104">
    <property type="entry name" value="KAZAL_FS"/>
    <property type="match status" value="1"/>
</dbReference>
<evidence type="ECO:0000256" key="3">
    <source>
        <dbReference type="ARBA" id="ARBA00023180"/>
    </source>
</evidence>
<dbReference type="Pfam" id="PF07648">
    <property type="entry name" value="Kazal_2"/>
    <property type="match status" value="1"/>
</dbReference>
<dbReference type="InParanoid" id="C3YFT3"/>
<evidence type="ECO:0000256" key="4">
    <source>
        <dbReference type="SAM" id="Phobius"/>
    </source>
</evidence>
<keyword evidence="4" id="KW-1133">Transmembrane helix</keyword>
<dbReference type="InterPro" id="IPR036058">
    <property type="entry name" value="Kazal_dom_sf"/>
</dbReference>
<gene>
    <name evidence="6" type="ORF">BRAFLDRAFT_80300</name>
</gene>
<evidence type="ECO:0000256" key="1">
    <source>
        <dbReference type="ARBA" id="ARBA00022729"/>
    </source>
</evidence>
<dbReference type="Gene3D" id="3.30.60.30">
    <property type="match status" value="1"/>
</dbReference>
<dbReference type="PANTHER" id="PTHR13866:SF30">
    <property type="match status" value="1"/>
</dbReference>
<evidence type="ECO:0000313" key="6">
    <source>
        <dbReference type="EMBL" id="EEN60738.1"/>
    </source>
</evidence>
<dbReference type="PROSITE" id="PS51465">
    <property type="entry name" value="KAZAL_2"/>
    <property type="match status" value="1"/>
</dbReference>
<feature type="transmembrane region" description="Helical" evidence="4">
    <location>
        <begin position="13"/>
        <end position="36"/>
    </location>
</feature>
<keyword evidence="3" id="KW-0325">Glycoprotein</keyword>
<dbReference type="InterPro" id="IPR002350">
    <property type="entry name" value="Kazal_dom"/>
</dbReference>
<dbReference type="PANTHER" id="PTHR13866">
    <property type="entry name" value="SPARC OSTEONECTIN"/>
    <property type="match status" value="1"/>
</dbReference>
<name>C3YFT3_BRAFL</name>
<keyword evidence="2" id="KW-1015">Disulfide bond</keyword>
<keyword evidence="4" id="KW-0812">Transmembrane</keyword>
<accession>C3YFT3</accession>
<dbReference type="EMBL" id="GG666510">
    <property type="protein sequence ID" value="EEN60738.1"/>
    <property type="molecule type" value="Genomic_DNA"/>
</dbReference>
<dbReference type="SUPFAM" id="SSF100895">
    <property type="entry name" value="Kazal-type serine protease inhibitors"/>
    <property type="match status" value="1"/>
</dbReference>
<feature type="domain" description="Kazal-like" evidence="5">
    <location>
        <begin position="140"/>
        <end position="171"/>
    </location>
</feature>
<evidence type="ECO:0000256" key="2">
    <source>
        <dbReference type="ARBA" id="ARBA00023157"/>
    </source>
</evidence>
<dbReference type="AlphaFoldDB" id="C3YFT3"/>
<keyword evidence="4" id="KW-0472">Membrane</keyword>
<sequence length="257" mass="29514">MAEAIRVDQQIDYFMRTAVVCVVLVVLVATDAASYYKRHRHQQGSNYADSIGREAWDMQHQWNTDDEDLTRDTWQPEIAVDNADANFVQVHTKYIDRSPLKPPLTFAVYNEEVPPCTCSLIYITASQEGRKKTWSKYQEKKDRYGCTPCPVVRPEPVCGTDGVTYSSQCKLMYQNTDDEDLTRDTWQPEIAVDNADANFVQVHTKYIDRSPLKPPLTFAVYNEEVPPCTCSLIYITASQEGRYQLSCWTGFLLEENH</sequence>
<proteinExistence type="predicted"/>
<organism>
    <name type="scientific">Branchiostoma floridae</name>
    <name type="common">Florida lancelet</name>
    <name type="synonym">Amphioxus</name>
    <dbReference type="NCBI Taxonomy" id="7739"/>
    <lineage>
        <taxon>Eukaryota</taxon>
        <taxon>Metazoa</taxon>
        <taxon>Chordata</taxon>
        <taxon>Cephalochordata</taxon>
        <taxon>Leptocardii</taxon>
        <taxon>Amphioxiformes</taxon>
        <taxon>Branchiostomatidae</taxon>
        <taxon>Branchiostoma</taxon>
    </lineage>
</organism>
<reference evidence="6" key="1">
    <citation type="journal article" date="2008" name="Nature">
        <title>The amphioxus genome and the evolution of the chordate karyotype.</title>
        <authorList>
            <consortium name="US DOE Joint Genome Institute (JGI-PGF)"/>
            <person name="Putnam N.H."/>
            <person name="Butts T."/>
            <person name="Ferrier D.E.K."/>
            <person name="Furlong R.F."/>
            <person name="Hellsten U."/>
            <person name="Kawashima T."/>
            <person name="Robinson-Rechavi M."/>
            <person name="Shoguchi E."/>
            <person name="Terry A."/>
            <person name="Yu J.-K."/>
            <person name="Benito-Gutierrez E.L."/>
            <person name="Dubchak I."/>
            <person name="Garcia-Fernandez J."/>
            <person name="Gibson-Brown J.J."/>
            <person name="Grigoriev I.V."/>
            <person name="Horton A.C."/>
            <person name="de Jong P.J."/>
            <person name="Jurka J."/>
            <person name="Kapitonov V.V."/>
            <person name="Kohara Y."/>
            <person name="Kuroki Y."/>
            <person name="Lindquist E."/>
            <person name="Lucas S."/>
            <person name="Osoegawa K."/>
            <person name="Pennacchio L.A."/>
            <person name="Salamov A.A."/>
            <person name="Satou Y."/>
            <person name="Sauka-Spengler T."/>
            <person name="Schmutz J."/>
            <person name="Shin-I T."/>
            <person name="Toyoda A."/>
            <person name="Bronner-Fraser M."/>
            <person name="Fujiyama A."/>
            <person name="Holland L.Z."/>
            <person name="Holland P.W.H."/>
            <person name="Satoh N."/>
            <person name="Rokhsar D.S."/>
        </authorList>
    </citation>
    <scope>NUCLEOTIDE SEQUENCE [LARGE SCALE GENOMIC DNA]</scope>
    <source>
        <strain evidence="6">S238N-H82</strain>
        <tissue evidence="6">Testes</tissue>
    </source>
</reference>
<keyword evidence="1" id="KW-0732">Signal</keyword>
<protein>
    <recommendedName>
        <fullName evidence="5">Kazal-like domain-containing protein</fullName>
    </recommendedName>
</protein>